<dbReference type="EMBL" id="CP042913">
    <property type="protein sequence ID" value="QEG36211.1"/>
    <property type="molecule type" value="Genomic_DNA"/>
</dbReference>
<organism evidence="2 3">
    <name type="scientific">Bythopirellula goksoeyrii</name>
    <dbReference type="NCBI Taxonomy" id="1400387"/>
    <lineage>
        <taxon>Bacteria</taxon>
        <taxon>Pseudomonadati</taxon>
        <taxon>Planctomycetota</taxon>
        <taxon>Planctomycetia</taxon>
        <taxon>Pirellulales</taxon>
        <taxon>Lacipirellulaceae</taxon>
        <taxon>Bythopirellula</taxon>
    </lineage>
</organism>
<feature type="transmembrane region" description="Helical" evidence="1">
    <location>
        <begin position="15"/>
        <end position="32"/>
    </location>
</feature>
<keyword evidence="3" id="KW-1185">Reference proteome</keyword>
<evidence type="ECO:0000313" key="2">
    <source>
        <dbReference type="EMBL" id="QEG36211.1"/>
    </source>
</evidence>
<dbReference type="Proteomes" id="UP000323917">
    <property type="component" value="Chromosome"/>
</dbReference>
<reference evidence="2 3" key="1">
    <citation type="submission" date="2019-08" db="EMBL/GenBank/DDBJ databases">
        <title>Deep-cultivation of Planctomycetes and their phenomic and genomic characterization uncovers novel biology.</title>
        <authorList>
            <person name="Wiegand S."/>
            <person name="Jogler M."/>
            <person name="Boedeker C."/>
            <person name="Pinto D."/>
            <person name="Vollmers J."/>
            <person name="Rivas-Marin E."/>
            <person name="Kohn T."/>
            <person name="Peeters S.H."/>
            <person name="Heuer A."/>
            <person name="Rast P."/>
            <person name="Oberbeckmann S."/>
            <person name="Bunk B."/>
            <person name="Jeske O."/>
            <person name="Meyerdierks A."/>
            <person name="Storesund J.E."/>
            <person name="Kallscheuer N."/>
            <person name="Luecker S."/>
            <person name="Lage O.M."/>
            <person name="Pohl T."/>
            <person name="Merkel B.J."/>
            <person name="Hornburger P."/>
            <person name="Mueller R.-W."/>
            <person name="Bruemmer F."/>
            <person name="Labrenz M."/>
            <person name="Spormann A.M."/>
            <person name="Op den Camp H."/>
            <person name="Overmann J."/>
            <person name="Amann R."/>
            <person name="Jetten M.S.M."/>
            <person name="Mascher T."/>
            <person name="Medema M.H."/>
            <person name="Devos D.P."/>
            <person name="Kaster A.-K."/>
            <person name="Ovreas L."/>
            <person name="Rohde M."/>
            <person name="Galperin M.Y."/>
            <person name="Jogler C."/>
        </authorList>
    </citation>
    <scope>NUCLEOTIDE SEQUENCE [LARGE SCALE GENOMIC DNA]</scope>
    <source>
        <strain evidence="2 3">Pr1d</strain>
    </source>
</reference>
<keyword evidence="1" id="KW-0812">Transmembrane</keyword>
<dbReference type="AlphaFoldDB" id="A0A5B9QQ09"/>
<proteinExistence type="predicted"/>
<evidence type="ECO:0000256" key="1">
    <source>
        <dbReference type="SAM" id="Phobius"/>
    </source>
</evidence>
<keyword evidence="1" id="KW-1133">Transmembrane helix</keyword>
<name>A0A5B9QQ09_9BACT</name>
<accession>A0A5B9QQ09</accession>
<evidence type="ECO:0000313" key="3">
    <source>
        <dbReference type="Proteomes" id="UP000323917"/>
    </source>
</evidence>
<gene>
    <name evidence="2" type="ORF">Pr1d_35230</name>
</gene>
<protein>
    <submittedName>
        <fullName evidence="2">Uncharacterized protein</fullName>
    </submittedName>
</protein>
<keyword evidence="1" id="KW-0472">Membrane</keyword>
<sequence>MKFRRNYHDTRQQRLFYMLFGFGFCLAGYLRWPSELREQLHEFAWKVLVAFIPTFCG</sequence>
<dbReference type="KEGG" id="bgok:Pr1d_35230"/>